<dbReference type="CDD" id="cd06704">
    <property type="entry name" value="PDZ1_Scribble-like"/>
    <property type="match status" value="1"/>
</dbReference>
<evidence type="ECO:0000259" key="4">
    <source>
        <dbReference type="PROSITE" id="PS50106"/>
    </source>
</evidence>
<dbReference type="AlphaFoldDB" id="H3DGM1"/>
<dbReference type="GO" id="GO:0016323">
    <property type="term" value="C:basolateral plasma membrane"/>
    <property type="evidence" value="ECO:0007669"/>
    <property type="project" value="TreeGrafter"/>
</dbReference>
<evidence type="ECO:0000256" key="1">
    <source>
        <dbReference type="ARBA" id="ARBA00004370"/>
    </source>
</evidence>
<dbReference type="STRING" id="99883.ENSTNIP00000019665"/>
<feature type="compositionally biased region" description="Polar residues" evidence="3">
    <location>
        <begin position="151"/>
        <end position="160"/>
    </location>
</feature>
<keyword evidence="6" id="KW-1185">Reference proteome</keyword>
<protein>
    <recommendedName>
        <fullName evidence="4">PDZ domain-containing protein</fullName>
    </recommendedName>
</protein>
<dbReference type="SUPFAM" id="SSF50156">
    <property type="entry name" value="PDZ domain-like"/>
    <property type="match status" value="1"/>
</dbReference>
<dbReference type="InParanoid" id="H3DGM1"/>
<evidence type="ECO:0000313" key="5">
    <source>
        <dbReference type="Ensembl" id="ENSTNIP00000019665.1"/>
    </source>
</evidence>
<reference evidence="6" key="1">
    <citation type="journal article" date="2004" name="Nature">
        <title>Genome duplication in the teleost fish Tetraodon nigroviridis reveals the early vertebrate proto-karyotype.</title>
        <authorList>
            <person name="Jaillon O."/>
            <person name="Aury J.-M."/>
            <person name="Brunet F."/>
            <person name="Petit J.-L."/>
            <person name="Stange-Thomann N."/>
            <person name="Mauceli E."/>
            <person name="Bouneau L."/>
            <person name="Fischer C."/>
            <person name="Ozouf-Costaz C."/>
            <person name="Bernot A."/>
            <person name="Nicaud S."/>
            <person name="Jaffe D."/>
            <person name="Fisher S."/>
            <person name="Lutfalla G."/>
            <person name="Dossat C."/>
            <person name="Segurens B."/>
            <person name="Dasilva C."/>
            <person name="Salanoubat M."/>
            <person name="Levy M."/>
            <person name="Boudet N."/>
            <person name="Castellano S."/>
            <person name="Anthouard V."/>
            <person name="Jubin C."/>
            <person name="Castelli V."/>
            <person name="Katinka M."/>
            <person name="Vacherie B."/>
            <person name="Biemont C."/>
            <person name="Skalli Z."/>
            <person name="Cattolico L."/>
            <person name="Poulain J."/>
            <person name="De Berardinis V."/>
            <person name="Cruaud C."/>
            <person name="Duprat S."/>
            <person name="Brottier P."/>
            <person name="Coutanceau J.-P."/>
            <person name="Gouzy J."/>
            <person name="Parra G."/>
            <person name="Lardier G."/>
            <person name="Chapple C."/>
            <person name="McKernan K.J."/>
            <person name="McEwan P."/>
            <person name="Bosak S."/>
            <person name="Kellis M."/>
            <person name="Volff J.-N."/>
            <person name="Guigo R."/>
            <person name="Zody M.C."/>
            <person name="Mesirov J."/>
            <person name="Lindblad-Toh K."/>
            <person name="Birren B."/>
            <person name="Nusbaum C."/>
            <person name="Kahn D."/>
            <person name="Robinson-Rechavi M."/>
            <person name="Laudet V."/>
            <person name="Schachter V."/>
            <person name="Quetier F."/>
            <person name="Saurin W."/>
            <person name="Scarpelli C."/>
            <person name="Wincker P."/>
            <person name="Lander E.S."/>
            <person name="Weissenbach J."/>
            <person name="Roest Crollius H."/>
        </authorList>
    </citation>
    <scope>NUCLEOTIDE SEQUENCE [LARGE SCALE GENOMIC DNA]</scope>
</reference>
<dbReference type="HOGENOM" id="CLU_1081701_0_0_1"/>
<dbReference type="Ensembl" id="ENSTNIT00000019895.1">
    <property type="protein sequence ID" value="ENSTNIP00000019665.1"/>
    <property type="gene ID" value="ENSTNIG00000016565.1"/>
</dbReference>
<dbReference type="InterPro" id="IPR050614">
    <property type="entry name" value="Synaptic_Scaffolding_LAP-MAGUK"/>
</dbReference>
<evidence type="ECO:0000313" key="6">
    <source>
        <dbReference type="Proteomes" id="UP000007303"/>
    </source>
</evidence>
<dbReference type="Proteomes" id="UP000007303">
    <property type="component" value="Unassembled WGS sequence"/>
</dbReference>
<dbReference type="InterPro" id="IPR001478">
    <property type="entry name" value="PDZ"/>
</dbReference>
<reference evidence="5" key="3">
    <citation type="submission" date="2025-09" db="UniProtKB">
        <authorList>
            <consortium name="Ensembl"/>
        </authorList>
    </citation>
    <scope>IDENTIFICATION</scope>
</reference>
<dbReference type="GO" id="GO:0043113">
    <property type="term" value="P:receptor clustering"/>
    <property type="evidence" value="ECO:0007669"/>
    <property type="project" value="TreeGrafter"/>
</dbReference>
<dbReference type="Pfam" id="PF00595">
    <property type="entry name" value="PDZ"/>
    <property type="match status" value="1"/>
</dbReference>
<feature type="region of interest" description="Disordered" evidence="3">
    <location>
        <begin position="133"/>
        <end position="160"/>
    </location>
</feature>
<reference evidence="5" key="2">
    <citation type="submission" date="2025-08" db="UniProtKB">
        <authorList>
            <consortium name="Ensembl"/>
        </authorList>
    </citation>
    <scope>IDENTIFICATION</scope>
</reference>
<dbReference type="GO" id="GO:0045197">
    <property type="term" value="P:establishment or maintenance of epithelial cell apical/basal polarity"/>
    <property type="evidence" value="ECO:0007669"/>
    <property type="project" value="TreeGrafter"/>
</dbReference>
<dbReference type="GO" id="GO:0019901">
    <property type="term" value="F:protein kinase binding"/>
    <property type="evidence" value="ECO:0007669"/>
    <property type="project" value="TreeGrafter"/>
</dbReference>
<keyword evidence="2" id="KW-0472">Membrane</keyword>
<dbReference type="PROSITE" id="PS50106">
    <property type="entry name" value="PDZ"/>
    <property type="match status" value="1"/>
</dbReference>
<dbReference type="Gene3D" id="2.30.42.10">
    <property type="match status" value="1"/>
</dbReference>
<name>H3DGM1_TETNG</name>
<dbReference type="InterPro" id="IPR036034">
    <property type="entry name" value="PDZ_sf"/>
</dbReference>
<feature type="domain" description="PDZ" evidence="4">
    <location>
        <begin position="44"/>
        <end position="133"/>
    </location>
</feature>
<evidence type="ECO:0000256" key="2">
    <source>
        <dbReference type="ARBA" id="ARBA00023136"/>
    </source>
</evidence>
<dbReference type="GO" id="GO:0030054">
    <property type="term" value="C:cell junction"/>
    <property type="evidence" value="ECO:0007669"/>
    <property type="project" value="TreeGrafter"/>
</dbReference>
<comment type="subcellular location">
    <subcellularLocation>
        <location evidence="1">Membrane</location>
    </subcellularLocation>
</comment>
<accession>H3DGM1</accession>
<dbReference type="SMART" id="SM00228">
    <property type="entry name" value="PDZ"/>
    <property type="match status" value="1"/>
</dbReference>
<sequence length="257" mass="27799">MANKERPQARLFLARNHAYDRCAGADKDAGETDQLQVEPARVGNLQIKLSAQRGSLGLSIAGGKGSLPYKNHDEGIFISRVIKEGASEKAGIHVGDRLVEVNGLDMEGATHHEAVSALRNAGSCIRMTVLRDRLPPREVPDPDGPRDEWGSTGQQPSNQAAKAALTESTEGCLSKSIDVVVCNGIDTVSHLLENDNLSPSFTLDFSHKVFPLFVSQSEQANKTKEVLSKLTKDSLQDGKHTMGVSNLFSINQTVRCK</sequence>
<dbReference type="PANTHER" id="PTHR23119:SF51">
    <property type="entry name" value="DISKS LARGE 1 TUMOR SUPPRESSOR PROTEIN"/>
    <property type="match status" value="1"/>
</dbReference>
<dbReference type="GO" id="GO:0098609">
    <property type="term" value="P:cell-cell adhesion"/>
    <property type="evidence" value="ECO:0007669"/>
    <property type="project" value="TreeGrafter"/>
</dbReference>
<proteinExistence type="predicted"/>
<feature type="compositionally biased region" description="Basic and acidic residues" evidence="3">
    <location>
        <begin position="133"/>
        <end position="149"/>
    </location>
</feature>
<dbReference type="PANTHER" id="PTHR23119">
    <property type="entry name" value="DISCS LARGE"/>
    <property type="match status" value="1"/>
</dbReference>
<dbReference type="GO" id="GO:0097120">
    <property type="term" value="P:receptor localization to synapse"/>
    <property type="evidence" value="ECO:0007669"/>
    <property type="project" value="TreeGrafter"/>
</dbReference>
<organism evidence="5 6">
    <name type="scientific">Tetraodon nigroviridis</name>
    <name type="common">Spotted green pufferfish</name>
    <name type="synonym">Chelonodon nigroviridis</name>
    <dbReference type="NCBI Taxonomy" id="99883"/>
    <lineage>
        <taxon>Eukaryota</taxon>
        <taxon>Metazoa</taxon>
        <taxon>Chordata</taxon>
        <taxon>Craniata</taxon>
        <taxon>Vertebrata</taxon>
        <taxon>Euteleostomi</taxon>
        <taxon>Actinopterygii</taxon>
        <taxon>Neopterygii</taxon>
        <taxon>Teleostei</taxon>
        <taxon>Neoteleostei</taxon>
        <taxon>Acanthomorphata</taxon>
        <taxon>Eupercaria</taxon>
        <taxon>Tetraodontiformes</taxon>
        <taxon>Tetradontoidea</taxon>
        <taxon>Tetraodontidae</taxon>
        <taxon>Tetraodon</taxon>
    </lineage>
</organism>
<evidence type="ECO:0000256" key="3">
    <source>
        <dbReference type="SAM" id="MobiDB-lite"/>
    </source>
</evidence>